<organism evidence="2 3">
    <name type="scientific">Leptotrichia trevisanii</name>
    <dbReference type="NCBI Taxonomy" id="109328"/>
    <lineage>
        <taxon>Bacteria</taxon>
        <taxon>Fusobacteriati</taxon>
        <taxon>Fusobacteriota</taxon>
        <taxon>Fusobacteriia</taxon>
        <taxon>Fusobacteriales</taxon>
        <taxon>Leptotrichiaceae</taxon>
        <taxon>Leptotrichia</taxon>
    </lineage>
</organism>
<accession>A0A510K4U6</accession>
<dbReference type="EMBL" id="AP019831">
    <property type="protein sequence ID" value="BBM44853.1"/>
    <property type="molecule type" value="Genomic_DNA"/>
</dbReference>
<protein>
    <submittedName>
        <fullName evidence="2">Outer membrane protein</fullName>
    </submittedName>
</protein>
<gene>
    <name evidence="2" type="ORF">JMUB3870_0971</name>
</gene>
<dbReference type="Proteomes" id="UP000422644">
    <property type="component" value="Chromosome"/>
</dbReference>
<evidence type="ECO:0000259" key="1">
    <source>
        <dbReference type="PROSITE" id="PS51208"/>
    </source>
</evidence>
<dbReference type="Gene3D" id="2.40.128.130">
    <property type="entry name" value="Autotransporter beta-domain"/>
    <property type="match status" value="1"/>
</dbReference>
<proteinExistence type="predicted"/>
<reference evidence="2 3" key="1">
    <citation type="submission" date="2019-07" db="EMBL/GenBank/DDBJ databases">
        <title>Complete Genome Sequence of Leptotrichia trevisanii Strain JMUB3870.</title>
        <authorList>
            <person name="Watanabe S."/>
            <person name="Cui L."/>
        </authorList>
    </citation>
    <scope>NUCLEOTIDE SEQUENCE [LARGE SCALE GENOMIC DNA]</scope>
    <source>
        <strain evidence="2 3">JMUB3870</strain>
    </source>
</reference>
<dbReference type="SMART" id="SM00869">
    <property type="entry name" value="Autotransporter"/>
    <property type="match status" value="1"/>
</dbReference>
<feature type="domain" description="Autotransporter" evidence="1">
    <location>
        <begin position="535"/>
        <end position="822"/>
    </location>
</feature>
<dbReference type="InterPro" id="IPR005546">
    <property type="entry name" value="Autotransporte_beta"/>
</dbReference>
<sequence>MGTNDAVGVYYVGSDGAITNNANTVNIGDKSYGFVIQGQSSTPSTFTSNTSNVNVGSGTVYAYSNDKRRTITNGTALTSAGSENYGIYADGTVVNNANINFGSGIGNVGIYSIDSSNGNSANATNNATITVGKTDAANNKYAIGMAAGYGTSGSGTITNNGTINVNGAGGSIGMYGTGANTRVVNGATGTINLGANEAIGMYLDNGATGENFGKITTTGAGAHSKVTGIVVSNKSKFINHPGGKVHIDSPEGFGIYRVNNGEPGENTSLVVYNYGDITIGSGARADGKYDPTGGKPLEKTAGSINLSVPKGASEATITVHGKPVPSSSVVKVDTPFGQREAALVSSLGMYVDTLRGTNPINGLNNLLGVKKAELLYGIDAADKSNSKYFEVSGRILKPYQDAIRKAGKSIEWKHNSASFTWTAIPTIGSDGIPEKVYMAKIPYTDFAGKAATPVNSTDTYNFLDGLEQRYGVNALDSREKLLFNKLNHIGNNEETLFYQATDEMMGHQYGNLQQRINATGNLLDKEFRYLKHDWRNPSKQNNKIKVFGMRDEYNTDTAGIINYTSNAYGVAYVHEDEKIKMGNSSGWYAGAVTNRFKFKDIGKSKENQTILKAGVFKTMSPKKDYNGALQWTIGGDVFVGINDMKRRYLVVDEVFQAKSDYHSYGAALKTDLGYDVRLSERTHFRPYGALKMEYGRFNDIKEDRGEMRLEVKGNDYFSVKPEVGMEFKYVQPLAVRTNLTVGLAAAYENELGKVGDVNNRGRVRYTAADWFGIRGEKDDRKGNGKFDLNIGVDNTRFGVTVNGGYDTKGKNVRAGIGFRAIY</sequence>
<evidence type="ECO:0000313" key="2">
    <source>
        <dbReference type="EMBL" id="BBM44853.1"/>
    </source>
</evidence>
<dbReference type="Pfam" id="PF03797">
    <property type="entry name" value="Autotransporter"/>
    <property type="match status" value="1"/>
</dbReference>
<name>A0A510K4U6_9FUSO</name>
<dbReference type="PROSITE" id="PS51208">
    <property type="entry name" value="AUTOTRANSPORTER"/>
    <property type="match status" value="1"/>
</dbReference>
<dbReference type="SUPFAM" id="SSF103515">
    <property type="entry name" value="Autotransporter"/>
    <property type="match status" value="1"/>
</dbReference>
<dbReference type="InterPro" id="IPR036709">
    <property type="entry name" value="Autotransporte_beta_dom_sf"/>
</dbReference>
<dbReference type="AlphaFoldDB" id="A0A510K4U6"/>
<evidence type="ECO:0000313" key="3">
    <source>
        <dbReference type="Proteomes" id="UP000422644"/>
    </source>
</evidence>
<keyword evidence="3" id="KW-1185">Reference proteome</keyword>